<dbReference type="Gene3D" id="4.10.240.10">
    <property type="entry name" value="Zn(2)-C6 fungal-type DNA-binding domain"/>
    <property type="match status" value="1"/>
</dbReference>
<accession>A0AAD6CJ35</accession>
<evidence type="ECO:0000256" key="2">
    <source>
        <dbReference type="ARBA" id="ARBA00023125"/>
    </source>
</evidence>
<evidence type="ECO:0000256" key="1">
    <source>
        <dbReference type="ARBA" id="ARBA00023015"/>
    </source>
</evidence>
<dbReference type="GO" id="GO:0008270">
    <property type="term" value="F:zinc ion binding"/>
    <property type="evidence" value="ECO:0007669"/>
    <property type="project" value="InterPro"/>
</dbReference>
<evidence type="ECO:0000256" key="3">
    <source>
        <dbReference type="ARBA" id="ARBA00023163"/>
    </source>
</evidence>
<dbReference type="InterPro" id="IPR001138">
    <property type="entry name" value="Zn2Cys6_DnaBD"/>
</dbReference>
<keyword evidence="2" id="KW-0238">DNA-binding</keyword>
<reference evidence="6 7" key="1">
    <citation type="journal article" date="2023" name="IMA Fungus">
        <title>Comparative genomic study of the Penicillium genus elucidates a diverse pangenome and 15 lateral gene transfer events.</title>
        <authorList>
            <person name="Petersen C."/>
            <person name="Sorensen T."/>
            <person name="Nielsen M.R."/>
            <person name="Sondergaard T.E."/>
            <person name="Sorensen J.L."/>
            <person name="Fitzpatrick D.A."/>
            <person name="Frisvad J.C."/>
            <person name="Nielsen K.L."/>
        </authorList>
    </citation>
    <scope>NUCLEOTIDE SEQUENCE [LARGE SCALE GENOMIC DNA]</scope>
    <source>
        <strain evidence="6 7">IBT 35679</strain>
    </source>
</reference>
<keyword evidence="1" id="KW-0805">Transcription regulation</keyword>
<dbReference type="SMART" id="SM00066">
    <property type="entry name" value="GAL4"/>
    <property type="match status" value="1"/>
</dbReference>
<organism evidence="6 7">
    <name type="scientific">Penicillium frequentans</name>
    <dbReference type="NCBI Taxonomy" id="3151616"/>
    <lineage>
        <taxon>Eukaryota</taxon>
        <taxon>Fungi</taxon>
        <taxon>Dikarya</taxon>
        <taxon>Ascomycota</taxon>
        <taxon>Pezizomycotina</taxon>
        <taxon>Eurotiomycetes</taxon>
        <taxon>Eurotiomycetidae</taxon>
        <taxon>Eurotiales</taxon>
        <taxon>Aspergillaceae</taxon>
        <taxon>Penicillium</taxon>
    </lineage>
</organism>
<dbReference type="Pfam" id="PF00172">
    <property type="entry name" value="Zn_clus"/>
    <property type="match status" value="1"/>
</dbReference>
<evidence type="ECO:0000313" key="6">
    <source>
        <dbReference type="EMBL" id="KAJ5524424.1"/>
    </source>
</evidence>
<keyword evidence="4" id="KW-0539">Nucleus</keyword>
<dbReference type="InterPro" id="IPR036864">
    <property type="entry name" value="Zn2-C6_fun-type_DNA-bd_sf"/>
</dbReference>
<keyword evidence="3" id="KW-0804">Transcription</keyword>
<dbReference type="InterPro" id="IPR021858">
    <property type="entry name" value="Fun_TF"/>
</dbReference>
<gene>
    <name evidence="6" type="ORF">N7494_011074</name>
</gene>
<sequence>MPANSLSPELSSSHDNTGARNLQTVFRKQNGFHSRRAHKKSRAGCLTCKKRRVKTNKLSRAMQLRPIQCDEERPNCQRCKARGIECGYSSESDDAGNDTKKLIASPPNATISSLAIEDITKSIQTTLSLDPDWSPYALMNKNSDHPLSTVAFQHFVKSSTDTVVVPAIRNVMRADMIRVAFTSAHLMYTILGVGMLHYNRYSPNKERSVAESYLWQHAITLYQKALSYKIRPENVDALLSTCMLMGIMTICPEKFEPTESWVLTNKPEAMNWLALQSGLKTILTLASPYLSTKVDETGDKIFKQDEAKGREGLDPLLADLCGIDEESTETTSVYYAPLSYLSRLMKLEFNGPNAAHCASFMGRLECDFLALLRERDPPALMILAYWMGHMCLLSEWQPWIEGRIRKECVAICMFLEYSSDPRILLLLRFPAEACGYKLSFL</sequence>
<dbReference type="AlphaFoldDB" id="A0AAD6CJ35"/>
<dbReference type="CDD" id="cd00067">
    <property type="entry name" value="GAL4"/>
    <property type="match status" value="1"/>
</dbReference>
<dbReference type="GO" id="GO:0003677">
    <property type="term" value="F:DNA binding"/>
    <property type="evidence" value="ECO:0007669"/>
    <property type="project" value="UniProtKB-KW"/>
</dbReference>
<evidence type="ECO:0000256" key="4">
    <source>
        <dbReference type="ARBA" id="ARBA00023242"/>
    </source>
</evidence>
<dbReference type="Pfam" id="PF11951">
    <property type="entry name" value="Fungal_trans_2"/>
    <property type="match status" value="1"/>
</dbReference>
<dbReference type="EMBL" id="JAQIZZ010000008">
    <property type="protein sequence ID" value="KAJ5524424.1"/>
    <property type="molecule type" value="Genomic_DNA"/>
</dbReference>
<name>A0AAD6CJ35_9EURO</name>
<dbReference type="InterPro" id="IPR052400">
    <property type="entry name" value="Zn2-C6_fungal_TF"/>
</dbReference>
<dbReference type="Proteomes" id="UP001220324">
    <property type="component" value="Unassembled WGS sequence"/>
</dbReference>
<evidence type="ECO:0000313" key="7">
    <source>
        <dbReference type="Proteomes" id="UP001220324"/>
    </source>
</evidence>
<comment type="caution">
    <text evidence="6">The sequence shown here is derived from an EMBL/GenBank/DDBJ whole genome shotgun (WGS) entry which is preliminary data.</text>
</comment>
<dbReference type="PANTHER" id="PTHR47657:SF15">
    <property type="entry name" value="ZN(II)2CYS6 TRANSCRIPTION FACTOR (EUROFUNG)"/>
    <property type="match status" value="1"/>
</dbReference>
<feature type="domain" description="Zn(2)-C6 fungal-type" evidence="5">
    <location>
        <begin position="39"/>
        <end position="97"/>
    </location>
</feature>
<proteinExistence type="predicted"/>
<evidence type="ECO:0000259" key="5">
    <source>
        <dbReference type="SMART" id="SM00066"/>
    </source>
</evidence>
<dbReference type="PANTHER" id="PTHR47657">
    <property type="entry name" value="STEROL REGULATORY ELEMENT-BINDING PROTEIN ECM22"/>
    <property type="match status" value="1"/>
</dbReference>
<keyword evidence="7" id="KW-1185">Reference proteome</keyword>
<protein>
    <recommendedName>
        <fullName evidence="5">Zn(2)-C6 fungal-type domain-containing protein</fullName>
    </recommendedName>
</protein>
<dbReference type="GO" id="GO:0000981">
    <property type="term" value="F:DNA-binding transcription factor activity, RNA polymerase II-specific"/>
    <property type="evidence" value="ECO:0007669"/>
    <property type="project" value="InterPro"/>
</dbReference>